<comment type="caution">
    <text evidence="1">The sequence shown here is derived from an EMBL/GenBank/DDBJ whole genome shotgun (WGS) entry which is preliminary data.</text>
</comment>
<dbReference type="RefSeq" id="WP_027315054.1">
    <property type="nucleotide sequence ID" value="NZ_JACIDC010000002.1"/>
</dbReference>
<accession>A0A7W6IDP5</accession>
<evidence type="ECO:0008006" key="3">
    <source>
        <dbReference type="Google" id="ProtNLM"/>
    </source>
</evidence>
<proteinExistence type="predicted"/>
<evidence type="ECO:0000313" key="2">
    <source>
        <dbReference type="Proteomes" id="UP000519439"/>
    </source>
</evidence>
<dbReference type="AlphaFoldDB" id="A0A7W6IDP5"/>
<name>A0A7W6IDP5_9HYPH</name>
<organism evidence="1 2">
    <name type="scientific">Microvirga flocculans</name>
    <dbReference type="NCBI Taxonomy" id="217168"/>
    <lineage>
        <taxon>Bacteria</taxon>
        <taxon>Pseudomonadati</taxon>
        <taxon>Pseudomonadota</taxon>
        <taxon>Alphaproteobacteria</taxon>
        <taxon>Hyphomicrobiales</taxon>
        <taxon>Methylobacteriaceae</taxon>
        <taxon>Microvirga</taxon>
    </lineage>
</organism>
<dbReference type="EMBL" id="JACIDC010000002">
    <property type="protein sequence ID" value="MBB4039251.1"/>
    <property type="molecule type" value="Genomic_DNA"/>
</dbReference>
<dbReference type="Proteomes" id="UP000519439">
    <property type="component" value="Unassembled WGS sequence"/>
</dbReference>
<keyword evidence="2" id="KW-1185">Reference proteome</keyword>
<gene>
    <name evidence="1" type="ORF">GGR34_000886</name>
</gene>
<reference evidence="1 2" key="1">
    <citation type="submission" date="2020-08" db="EMBL/GenBank/DDBJ databases">
        <title>Genomic Encyclopedia of Type Strains, Phase IV (KMG-IV): sequencing the most valuable type-strain genomes for metagenomic binning, comparative biology and taxonomic classification.</title>
        <authorList>
            <person name="Goeker M."/>
        </authorList>
    </citation>
    <scope>NUCLEOTIDE SEQUENCE [LARGE SCALE GENOMIC DNA]</scope>
    <source>
        <strain evidence="1 2">DSM 15743</strain>
    </source>
</reference>
<protein>
    <recommendedName>
        <fullName evidence="3">Protein phosphatase 2C domain-containing protein</fullName>
    </recommendedName>
</protein>
<sequence length="291" mass="31241">MNVTGPTASFRSLDRLSLTGSRINEDGIGLQGRLAWVIDGATGLSDEQLTSGGSDAAWLAGVVGGRLAALAAGEGAQTVLSRLERDIRAAFAEETAHASPIGDHHAPSACLGLIEAAAAEGGLLRIQGRFLGDVVALVPSERGIVRWSDERAKPFERKTLAALGSHGHEPGRIPEAVRRQILENRTRLNRPDGYWVVNPLRPWAGHELTFEAQVKPGEPIVLATDGFMRLVDVFSAHTDSALHAQLAAGRGRELMQELRERERSDLMAGAYPRVKTHDDATFLVIAAEMQG</sequence>
<evidence type="ECO:0000313" key="1">
    <source>
        <dbReference type="EMBL" id="MBB4039251.1"/>
    </source>
</evidence>